<protein>
    <recommendedName>
        <fullName evidence="7">Type II secretion system protein GspF domain-containing protein</fullName>
    </recommendedName>
</protein>
<dbReference type="OrthoDB" id="9803381at2"/>
<dbReference type="Pfam" id="PF00482">
    <property type="entry name" value="T2SSF"/>
    <property type="match status" value="1"/>
</dbReference>
<proteinExistence type="predicted"/>
<dbReference type="RefSeq" id="WP_149279291.1">
    <property type="nucleotide sequence ID" value="NZ_CP043506.1"/>
</dbReference>
<dbReference type="GO" id="GO:0005886">
    <property type="term" value="C:plasma membrane"/>
    <property type="evidence" value="ECO:0007669"/>
    <property type="project" value="UniProtKB-SubCell"/>
</dbReference>
<keyword evidence="3 6" id="KW-0812">Transmembrane</keyword>
<keyword evidence="4 6" id="KW-1133">Transmembrane helix</keyword>
<feature type="transmembrane region" description="Helical" evidence="6">
    <location>
        <begin position="300"/>
        <end position="322"/>
    </location>
</feature>
<dbReference type="Proteomes" id="UP000324536">
    <property type="component" value="Chromosome"/>
</dbReference>
<dbReference type="PANTHER" id="PTHR35007:SF1">
    <property type="entry name" value="PILUS ASSEMBLY PROTEIN"/>
    <property type="match status" value="1"/>
</dbReference>
<evidence type="ECO:0000256" key="4">
    <source>
        <dbReference type="ARBA" id="ARBA00022989"/>
    </source>
</evidence>
<comment type="subcellular location">
    <subcellularLocation>
        <location evidence="1">Cell membrane</location>
        <topology evidence="1">Multi-pass membrane protein</topology>
    </subcellularLocation>
</comment>
<evidence type="ECO:0000256" key="2">
    <source>
        <dbReference type="ARBA" id="ARBA00022475"/>
    </source>
</evidence>
<accession>A0A5C1YMT9</accession>
<dbReference type="KEGG" id="acek:FLP30_07650"/>
<dbReference type="AlphaFoldDB" id="A0A5C1YMT9"/>
<organism evidence="8 9">
    <name type="scientific">Acetobacter vaccinii</name>
    <dbReference type="NCBI Taxonomy" id="2592655"/>
    <lineage>
        <taxon>Bacteria</taxon>
        <taxon>Pseudomonadati</taxon>
        <taxon>Pseudomonadota</taxon>
        <taxon>Alphaproteobacteria</taxon>
        <taxon>Acetobacterales</taxon>
        <taxon>Acetobacteraceae</taxon>
        <taxon>Acetobacter</taxon>
    </lineage>
</organism>
<dbReference type="InterPro" id="IPR042094">
    <property type="entry name" value="T2SS_GspF_sf"/>
</dbReference>
<evidence type="ECO:0000313" key="9">
    <source>
        <dbReference type="Proteomes" id="UP000324536"/>
    </source>
</evidence>
<dbReference type="EMBL" id="CP043506">
    <property type="protein sequence ID" value="QEO17614.1"/>
    <property type="molecule type" value="Genomic_DNA"/>
</dbReference>
<feature type="domain" description="Type II secretion system protein GspF" evidence="7">
    <location>
        <begin position="162"/>
        <end position="282"/>
    </location>
</feature>
<gene>
    <name evidence="8" type="ORF">FLP30_07650</name>
</gene>
<evidence type="ECO:0000259" key="7">
    <source>
        <dbReference type="Pfam" id="PF00482"/>
    </source>
</evidence>
<feature type="transmembrane region" description="Helical" evidence="6">
    <location>
        <begin position="267"/>
        <end position="285"/>
    </location>
</feature>
<feature type="transmembrane region" description="Helical" evidence="6">
    <location>
        <begin position="117"/>
        <end position="140"/>
    </location>
</feature>
<keyword evidence="2" id="KW-1003">Cell membrane</keyword>
<sequence>MAGRTGRGECMNGTVLIAGLFFAGWLGGGFGLYRAMVRQEARQARISRSLGAYALKITDDNDSINRSHAPVGRLGRGLHVVLYKVLNFQVAEAAISNNRTVLGVALGLLCLGLYPSFFLLGFLGLLVWGGLWAVLVRMFYANAGRRHVRKLGQQLPETIGILVRALRVGTPLNRAMQMVAVEASQPTAQEFQRVMQDVAMGRDLPVAFSAMSGRIGLPGYQFLAVVVDLQSESGGGLAEIMLGLEKTVRERMEIQKKGIAASGEAKMTSYVLLGLPIVVIVLLGFENHRYFSIFFTHPMGHYVLALAVGLWVAGLMSIRLLINRVTR</sequence>
<evidence type="ECO:0000256" key="3">
    <source>
        <dbReference type="ARBA" id="ARBA00022692"/>
    </source>
</evidence>
<dbReference type="Gene3D" id="1.20.81.30">
    <property type="entry name" value="Type II secretion system (T2SS), domain F"/>
    <property type="match status" value="1"/>
</dbReference>
<reference evidence="8 9" key="1">
    <citation type="submission" date="2019-09" db="EMBL/GenBank/DDBJ databases">
        <title>Genome sequencing of strain KACC 21233.</title>
        <authorList>
            <person name="Heo J."/>
            <person name="Kim S.-J."/>
            <person name="Kim J.-S."/>
            <person name="Hong S.-B."/>
            <person name="Kwon S.-W."/>
        </authorList>
    </citation>
    <scope>NUCLEOTIDE SEQUENCE [LARGE SCALE GENOMIC DNA]</scope>
    <source>
        <strain evidence="8 9">KACC 21233</strain>
    </source>
</reference>
<keyword evidence="9" id="KW-1185">Reference proteome</keyword>
<evidence type="ECO:0000256" key="1">
    <source>
        <dbReference type="ARBA" id="ARBA00004651"/>
    </source>
</evidence>
<name>A0A5C1YMT9_9PROT</name>
<feature type="transmembrane region" description="Helical" evidence="6">
    <location>
        <begin position="12"/>
        <end position="33"/>
    </location>
</feature>
<dbReference type="InterPro" id="IPR018076">
    <property type="entry name" value="T2SS_GspF_dom"/>
</dbReference>
<evidence type="ECO:0000256" key="6">
    <source>
        <dbReference type="SAM" id="Phobius"/>
    </source>
</evidence>
<evidence type="ECO:0000313" key="8">
    <source>
        <dbReference type="EMBL" id="QEO17614.1"/>
    </source>
</evidence>
<keyword evidence="5 6" id="KW-0472">Membrane</keyword>
<dbReference type="PANTHER" id="PTHR35007">
    <property type="entry name" value="INTEGRAL MEMBRANE PROTEIN-RELATED"/>
    <property type="match status" value="1"/>
</dbReference>
<evidence type="ECO:0000256" key="5">
    <source>
        <dbReference type="ARBA" id="ARBA00023136"/>
    </source>
</evidence>